<comment type="function">
    <text evidence="9">Required for the formation of a threonylcarbamoyl group on adenosine at position 37 (t(6)A37) in tRNAs that read codons beginning with adenine. Catalyzes the conversion of L-threonine, HCO(3)(-)/CO(2) and ATP to give threonylcarbamoyl-AMP (TC-AMP) as the acyladenylate intermediate, with the release of diphosphate.</text>
</comment>
<dbReference type="InterPro" id="IPR050156">
    <property type="entry name" value="TC-AMP_synthase_SUA5"/>
</dbReference>
<name>A0A4Y3HZC1_9VIBR</name>
<keyword evidence="4 9" id="KW-0819">tRNA processing</keyword>
<dbReference type="EMBL" id="BJLF01000021">
    <property type="protein sequence ID" value="GEA52539.1"/>
    <property type="molecule type" value="Genomic_DNA"/>
</dbReference>
<dbReference type="GO" id="GO:0061710">
    <property type="term" value="F:L-threonylcarbamoyladenylate synthase"/>
    <property type="evidence" value="ECO:0007669"/>
    <property type="project" value="UniProtKB-EC"/>
</dbReference>
<sequence length="185" mass="20116">MMVIDQAVDALRQGKVIAYPTEAVFGVGCDPDDEKALNALIELKQRDPSKGLILIAASFDQLLPYVDVSELSTEQLDTVFKSWPGPVTWVMPISKKVHELVHGQFDSVAVRVTDHEMVQQLCLEFGKPITSTSANLSGLPPCLTADEVESQLGSADVFILQGAVGNRNNPSEIKDARSLQVLRQG</sequence>
<keyword evidence="6 9" id="KW-0547">Nucleotide-binding</keyword>
<evidence type="ECO:0000256" key="9">
    <source>
        <dbReference type="HAMAP-Rule" id="MF_01852"/>
    </source>
</evidence>
<dbReference type="InterPro" id="IPR017945">
    <property type="entry name" value="DHBP_synth_RibB-like_a/b_dom"/>
</dbReference>
<evidence type="ECO:0000256" key="3">
    <source>
        <dbReference type="ARBA" id="ARBA00022679"/>
    </source>
</evidence>
<evidence type="ECO:0000256" key="5">
    <source>
        <dbReference type="ARBA" id="ARBA00022695"/>
    </source>
</evidence>
<dbReference type="AlphaFoldDB" id="A0A4Y3HZC1"/>
<accession>A0A4Y3HZC1</accession>
<evidence type="ECO:0000256" key="6">
    <source>
        <dbReference type="ARBA" id="ARBA00022741"/>
    </source>
</evidence>
<dbReference type="InterPro" id="IPR023535">
    <property type="entry name" value="TC-AMP_synthase"/>
</dbReference>
<evidence type="ECO:0000256" key="7">
    <source>
        <dbReference type="ARBA" id="ARBA00022840"/>
    </source>
</evidence>
<dbReference type="PANTHER" id="PTHR17490">
    <property type="entry name" value="SUA5"/>
    <property type="match status" value="1"/>
</dbReference>
<keyword evidence="5 9" id="KW-0548">Nucleotidyltransferase</keyword>
<dbReference type="SUPFAM" id="SSF55821">
    <property type="entry name" value="YrdC/RibB"/>
    <property type="match status" value="1"/>
</dbReference>
<comment type="similarity">
    <text evidence="9">Belongs to the SUA5 family. TsaC subfamily.</text>
</comment>
<comment type="catalytic activity">
    <reaction evidence="8 9">
        <text>L-threonine + hydrogencarbonate + ATP = L-threonylcarbamoyladenylate + diphosphate + H2O</text>
        <dbReference type="Rhea" id="RHEA:36407"/>
        <dbReference type="ChEBI" id="CHEBI:15377"/>
        <dbReference type="ChEBI" id="CHEBI:17544"/>
        <dbReference type="ChEBI" id="CHEBI:30616"/>
        <dbReference type="ChEBI" id="CHEBI:33019"/>
        <dbReference type="ChEBI" id="CHEBI:57926"/>
        <dbReference type="ChEBI" id="CHEBI:73682"/>
        <dbReference type="EC" id="2.7.7.87"/>
    </reaction>
</comment>
<dbReference type="Proteomes" id="UP000318717">
    <property type="component" value="Unassembled WGS sequence"/>
</dbReference>
<dbReference type="RefSeq" id="WP_167496231.1">
    <property type="nucleotide sequence ID" value="NZ_BJLF01000021.1"/>
</dbReference>
<evidence type="ECO:0000313" key="11">
    <source>
        <dbReference type="EMBL" id="GEA52539.1"/>
    </source>
</evidence>
<comment type="subcellular location">
    <subcellularLocation>
        <location evidence="1 9">Cytoplasm</location>
    </subcellularLocation>
</comment>
<protein>
    <recommendedName>
        <fullName evidence="9">Threonylcarbamoyl-AMP synthase</fullName>
        <shortName evidence="9">TC-AMP synthase</shortName>
        <ecNumber evidence="9">2.7.7.87</ecNumber>
    </recommendedName>
    <alternativeName>
        <fullName evidence="9">L-threonylcarbamoyladenylate synthase</fullName>
    </alternativeName>
    <alternativeName>
        <fullName evidence="9">t(6)A37 threonylcarbamoyladenosine biosynthesis protein TsaC</fullName>
    </alternativeName>
    <alternativeName>
        <fullName evidence="9">tRNA threonylcarbamoyladenosine biosynthesis protein TsaC</fullName>
    </alternativeName>
</protein>
<gene>
    <name evidence="9 11" type="primary">tsaC</name>
    <name evidence="11" type="ORF">VIN01S_33430</name>
</gene>
<dbReference type="PANTHER" id="PTHR17490:SF18">
    <property type="entry name" value="THREONYLCARBAMOYL-AMP SYNTHASE"/>
    <property type="match status" value="1"/>
</dbReference>
<dbReference type="Pfam" id="PF01300">
    <property type="entry name" value="Sua5_yciO_yrdC"/>
    <property type="match status" value="1"/>
</dbReference>
<dbReference type="PROSITE" id="PS51163">
    <property type="entry name" value="YRDC"/>
    <property type="match status" value="1"/>
</dbReference>
<keyword evidence="3 9" id="KW-0808">Transferase</keyword>
<keyword evidence="12" id="KW-1185">Reference proteome</keyword>
<keyword evidence="7 9" id="KW-0067">ATP-binding</keyword>
<keyword evidence="2 9" id="KW-0963">Cytoplasm</keyword>
<evidence type="ECO:0000256" key="1">
    <source>
        <dbReference type="ARBA" id="ARBA00004496"/>
    </source>
</evidence>
<dbReference type="InterPro" id="IPR006070">
    <property type="entry name" value="Sua5-like_dom"/>
</dbReference>
<dbReference type="GO" id="GO:0006450">
    <property type="term" value="P:regulation of translational fidelity"/>
    <property type="evidence" value="ECO:0007669"/>
    <property type="project" value="TreeGrafter"/>
</dbReference>
<comment type="caution">
    <text evidence="11">The sequence shown here is derived from an EMBL/GenBank/DDBJ whole genome shotgun (WGS) entry which is preliminary data.</text>
</comment>
<organism evidence="11 12">
    <name type="scientific">Vibrio inusitatus NBRC 102082</name>
    <dbReference type="NCBI Taxonomy" id="1219070"/>
    <lineage>
        <taxon>Bacteria</taxon>
        <taxon>Pseudomonadati</taxon>
        <taxon>Pseudomonadota</taxon>
        <taxon>Gammaproteobacteria</taxon>
        <taxon>Vibrionales</taxon>
        <taxon>Vibrionaceae</taxon>
        <taxon>Vibrio</taxon>
    </lineage>
</organism>
<dbReference type="GO" id="GO:0003725">
    <property type="term" value="F:double-stranded RNA binding"/>
    <property type="evidence" value="ECO:0007669"/>
    <property type="project" value="InterPro"/>
</dbReference>
<evidence type="ECO:0000313" key="12">
    <source>
        <dbReference type="Proteomes" id="UP000318717"/>
    </source>
</evidence>
<dbReference type="Gene3D" id="3.90.870.10">
    <property type="entry name" value="DHBP synthase"/>
    <property type="match status" value="1"/>
</dbReference>
<evidence type="ECO:0000256" key="8">
    <source>
        <dbReference type="ARBA" id="ARBA00048366"/>
    </source>
</evidence>
<dbReference type="HAMAP" id="MF_01852">
    <property type="entry name" value="TsaC"/>
    <property type="match status" value="1"/>
</dbReference>
<dbReference type="GO" id="GO:0005524">
    <property type="term" value="F:ATP binding"/>
    <property type="evidence" value="ECO:0007669"/>
    <property type="project" value="UniProtKB-UniRule"/>
</dbReference>
<dbReference type="GO" id="GO:0000049">
    <property type="term" value="F:tRNA binding"/>
    <property type="evidence" value="ECO:0007669"/>
    <property type="project" value="TreeGrafter"/>
</dbReference>
<reference evidence="11 12" key="1">
    <citation type="submission" date="2019-06" db="EMBL/GenBank/DDBJ databases">
        <title>Whole genome shotgun sequence of Vibrio inusitatus NBRC 102082.</title>
        <authorList>
            <person name="Hosoyama A."/>
            <person name="Uohara A."/>
            <person name="Ohji S."/>
            <person name="Ichikawa N."/>
        </authorList>
    </citation>
    <scope>NUCLEOTIDE SEQUENCE [LARGE SCALE GENOMIC DNA]</scope>
    <source>
        <strain evidence="11 12">NBRC 102082</strain>
    </source>
</reference>
<dbReference type="GO" id="GO:0002949">
    <property type="term" value="P:tRNA threonylcarbamoyladenosine modification"/>
    <property type="evidence" value="ECO:0007669"/>
    <property type="project" value="UniProtKB-UniRule"/>
</dbReference>
<evidence type="ECO:0000259" key="10">
    <source>
        <dbReference type="PROSITE" id="PS51163"/>
    </source>
</evidence>
<dbReference type="FunFam" id="3.90.870.10:FF:000004">
    <property type="entry name" value="Threonylcarbamoyl-AMP synthase"/>
    <property type="match status" value="1"/>
</dbReference>
<evidence type="ECO:0000256" key="4">
    <source>
        <dbReference type="ARBA" id="ARBA00022694"/>
    </source>
</evidence>
<feature type="domain" description="YrdC-like" evidence="10">
    <location>
        <begin position="1"/>
        <end position="185"/>
    </location>
</feature>
<evidence type="ECO:0000256" key="2">
    <source>
        <dbReference type="ARBA" id="ARBA00022490"/>
    </source>
</evidence>
<dbReference type="EC" id="2.7.7.87" evidence="9"/>
<dbReference type="GO" id="GO:0005737">
    <property type="term" value="C:cytoplasm"/>
    <property type="evidence" value="ECO:0007669"/>
    <property type="project" value="UniProtKB-SubCell"/>
</dbReference>
<dbReference type="NCBIfam" id="TIGR00057">
    <property type="entry name" value="L-threonylcarbamoyladenylate synthase"/>
    <property type="match status" value="1"/>
</dbReference>
<proteinExistence type="inferred from homology"/>